<dbReference type="Proteomes" id="UP000295703">
    <property type="component" value="Unassembled WGS sequence"/>
</dbReference>
<accession>A0A4R8QUG8</accession>
<organism evidence="2 3">
    <name type="scientific">Colletotrichum trifolii</name>
    <dbReference type="NCBI Taxonomy" id="5466"/>
    <lineage>
        <taxon>Eukaryota</taxon>
        <taxon>Fungi</taxon>
        <taxon>Dikarya</taxon>
        <taxon>Ascomycota</taxon>
        <taxon>Pezizomycotina</taxon>
        <taxon>Sordariomycetes</taxon>
        <taxon>Hypocreomycetidae</taxon>
        <taxon>Glomerellales</taxon>
        <taxon>Glomerellaceae</taxon>
        <taxon>Colletotrichum</taxon>
        <taxon>Colletotrichum orbiculare species complex</taxon>
    </lineage>
</organism>
<evidence type="ECO:0000313" key="3">
    <source>
        <dbReference type="Proteomes" id="UP000295703"/>
    </source>
</evidence>
<dbReference type="PANTHER" id="PTHR37540:SF5">
    <property type="entry name" value="TRANSCRIPTION FACTOR DOMAIN-CONTAINING PROTEIN"/>
    <property type="match status" value="1"/>
</dbReference>
<comment type="caution">
    <text evidence="2">The sequence shown here is derived from an EMBL/GenBank/DDBJ whole genome shotgun (WGS) entry which is preliminary data.</text>
</comment>
<dbReference type="Pfam" id="PF11951">
    <property type="entry name" value="Fungal_trans_2"/>
    <property type="match status" value="1"/>
</dbReference>
<keyword evidence="1" id="KW-0539">Nucleus</keyword>
<name>A0A4R8QUG8_COLTR</name>
<dbReference type="PANTHER" id="PTHR37540">
    <property type="entry name" value="TRANSCRIPTION FACTOR (ACR-2), PUTATIVE-RELATED-RELATED"/>
    <property type="match status" value="1"/>
</dbReference>
<evidence type="ECO:0000256" key="1">
    <source>
        <dbReference type="ARBA" id="ARBA00023242"/>
    </source>
</evidence>
<gene>
    <name evidence="2" type="ORF">CTRI78_v009699</name>
</gene>
<proteinExistence type="predicted"/>
<dbReference type="AlphaFoldDB" id="A0A4R8QUG8"/>
<dbReference type="STRING" id="5466.A0A4R8QUG8"/>
<dbReference type="EMBL" id="RYZW01000138">
    <property type="protein sequence ID" value="TDZ41372.1"/>
    <property type="molecule type" value="Genomic_DNA"/>
</dbReference>
<protein>
    <submittedName>
        <fullName evidence="2">Uncharacterized protein</fullName>
    </submittedName>
</protein>
<keyword evidence="3" id="KW-1185">Reference proteome</keyword>
<reference evidence="2 3" key="1">
    <citation type="submission" date="2018-12" db="EMBL/GenBank/DDBJ databases">
        <title>Genome sequence and assembly of Colletotrichum trifolii.</title>
        <authorList>
            <person name="Gan P."/>
            <person name="Shirasu K."/>
        </authorList>
    </citation>
    <scope>NUCLEOTIDE SEQUENCE [LARGE SCALE GENOMIC DNA]</scope>
    <source>
        <strain evidence="2 3">543-2</strain>
    </source>
</reference>
<evidence type="ECO:0000313" key="2">
    <source>
        <dbReference type="EMBL" id="TDZ41372.1"/>
    </source>
</evidence>
<dbReference type="InterPro" id="IPR021858">
    <property type="entry name" value="Fun_TF"/>
</dbReference>
<sequence>MEPQQPQPAVGCDNSSQEPHQVRALRDFNSDVEVLVPLKSLAMAPGADNVFTSINFAEEIDVESRNLLCTYFSYLKDAMYPVGRYSRFDATNTFWFHWTQLDLAYLHSILYTASFFFDSVTGQKSKRTQLHLYRTIHELNKRLADPTTALTDSTTTVVMAMALIAECFGDVESAHMHVVGLKRIVGLRGGIESFADKPQLQAKLYRAGLVYNISTGAKPVFHQDAASFESAFDSWPELAQLKPSDASCFSRSRSVVRTLGRGLYCVFKDVQDLSRLINDADNSAQKIREMPLEELMTSIQSRLLDLKLDDANILPELLRLSLLAFLTTVFWSFPGVKFEYPHLANQLRQACLAFTPAAAGESYLFAWALMGFRFTVKAIGDSAENSRSTVGYKNNTFHNCVPTRIAFKLRKVDTAAPSWWLSWSDSSTMEATVKCGIITDDGLIDVTLAIVDASHGDRDYGYVVNDDYRTHASVWWGTRLLNAYWNGVMSAASQMGDSEGYVIRAGLTFTTKPSEEDILTDAFFDLYWWMSNDDSTIMNKGMDKNLSDYNSKWYGSPTLTEALHCAKILYSLLALDLGNCRLPNLLLSDDGLRYAIIAPDDFNRVRGGLLNGSSIQPVGPDRYNEIPSPGGNGTDEDRVELKESYDMFRPRTGPLGCSNATIVTQYLCSVPQQKGWGVLIFSILVADLVFLQAAWKILTWVSDGIVARKVPDAMSCQNHGAQSEAYELIDKAKTPHRAAETSPDE</sequence>